<gene>
    <name evidence="1" type="ORF">EYF80_050464</name>
</gene>
<dbReference type="AlphaFoldDB" id="A0A4Z2FDQ3"/>
<keyword evidence="2" id="KW-1185">Reference proteome</keyword>
<evidence type="ECO:0000313" key="2">
    <source>
        <dbReference type="Proteomes" id="UP000314294"/>
    </source>
</evidence>
<dbReference type="Proteomes" id="UP000314294">
    <property type="component" value="Unassembled WGS sequence"/>
</dbReference>
<dbReference type="EMBL" id="SRLO01001286">
    <property type="protein sequence ID" value="TNN39366.1"/>
    <property type="molecule type" value="Genomic_DNA"/>
</dbReference>
<protein>
    <submittedName>
        <fullName evidence="1">Uncharacterized protein</fullName>
    </submittedName>
</protein>
<comment type="caution">
    <text evidence="1">The sequence shown here is derived from an EMBL/GenBank/DDBJ whole genome shotgun (WGS) entry which is preliminary data.</text>
</comment>
<organism evidence="1 2">
    <name type="scientific">Liparis tanakae</name>
    <name type="common">Tanaka's snailfish</name>
    <dbReference type="NCBI Taxonomy" id="230148"/>
    <lineage>
        <taxon>Eukaryota</taxon>
        <taxon>Metazoa</taxon>
        <taxon>Chordata</taxon>
        <taxon>Craniata</taxon>
        <taxon>Vertebrata</taxon>
        <taxon>Euteleostomi</taxon>
        <taxon>Actinopterygii</taxon>
        <taxon>Neopterygii</taxon>
        <taxon>Teleostei</taxon>
        <taxon>Neoteleostei</taxon>
        <taxon>Acanthomorphata</taxon>
        <taxon>Eupercaria</taxon>
        <taxon>Perciformes</taxon>
        <taxon>Cottioidei</taxon>
        <taxon>Cottales</taxon>
        <taxon>Liparidae</taxon>
        <taxon>Liparis</taxon>
    </lineage>
</organism>
<accession>A0A4Z2FDQ3</accession>
<sequence length="91" mass="10429">MEAENGVAPTHGAHARRAPNVCSVFSSSSVRRKMSACVAWRALGFQRYDQQPAEEKFPRFKEGYCFVARSLRPVAWQLVLVKKQFEKYFST</sequence>
<proteinExistence type="predicted"/>
<name>A0A4Z2FDQ3_9TELE</name>
<evidence type="ECO:0000313" key="1">
    <source>
        <dbReference type="EMBL" id="TNN39366.1"/>
    </source>
</evidence>
<reference evidence="1 2" key="1">
    <citation type="submission" date="2019-03" db="EMBL/GenBank/DDBJ databases">
        <title>First draft genome of Liparis tanakae, snailfish: a comprehensive survey of snailfish specific genes.</title>
        <authorList>
            <person name="Kim W."/>
            <person name="Song I."/>
            <person name="Jeong J.-H."/>
            <person name="Kim D."/>
            <person name="Kim S."/>
            <person name="Ryu S."/>
            <person name="Song J.Y."/>
            <person name="Lee S.K."/>
        </authorList>
    </citation>
    <scope>NUCLEOTIDE SEQUENCE [LARGE SCALE GENOMIC DNA]</scope>
    <source>
        <tissue evidence="1">Muscle</tissue>
    </source>
</reference>